<evidence type="ECO:0000313" key="12">
    <source>
        <dbReference type="EMBL" id="SEQ80616.1"/>
    </source>
</evidence>
<feature type="active site" evidence="7">
    <location>
        <position position="317"/>
    </location>
</feature>
<evidence type="ECO:0000256" key="6">
    <source>
        <dbReference type="ARBA" id="ARBA00023049"/>
    </source>
</evidence>
<dbReference type="RefSeq" id="WP_090169842.1">
    <property type="nucleotide sequence ID" value="NZ_FOFB01000016.1"/>
</dbReference>
<dbReference type="OrthoDB" id="9792152at2"/>
<dbReference type="Gene3D" id="1.10.390.10">
    <property type="entry name" value="Neutral Protease Domain 2"/>
    <property type="match status" value="1"/>
</dbReference>
<dbReference type="InterPro" id="IPR001570">
    <property type="entry name" value="Peptidase_M4_C_domain"/>
</dbReference>
<keyword evidence="5" id="KW-0862">Zinc</keyword>
<dbReference type="AlphaFoldDB" id="A0A1H9J1E9"/>
<evidence type="ECO:0000256" key="2">
    <source>
        <dbReference type="ARBA" id="ARBA00022670"/>
    </source>
</evidence>
<dbReference type="NCBIfam" id="TIGR04183">
    <property type="entry name" value="Por_Secre_tail"/>
    <property type="match status" value="1"/>
</dbReference>
<dbReference type="InterPro" id="IPR023612">
    <property type="entry name" value="Peptidase_M4"/>
</dbReference>
<dbReference type="SUPFAM" id="SSF55486">
    <property type="entry name" value="Metalloproteases ('zincins'), catalytic domain"/>
    <property type="match status" value="1"/>
</dbReference>
<evidence type="ECO:0000256" key="3">
    <source>
        <dbReference type="ARBA" id="ARBA00022723"/>
    </source>
</evidence>
<gene>
    <name evidence="12" type="ORF">SAMN05444359_11647</name>
</gene>
<evidence type="ECO:0000256" key="1">
    <source>
        <dbReference type="ARBA" id="ARBA00009388"/>
    </source>
</evidence>
<evidence type="ECO:0000259" key="9">
    <source>
        <dbReference type="Pfam" id="PF01447"/>
    </source>
</evidence>
<dbReference type="PANTHER" id="PTHR33794:SF1">
    <property type="entry name" value="BACILLOLYSIN"/>
    <property type="match status" value="1"/>
</dbReference>
<dbReference type="GO" id="GO:0046872">
    <property type="term" value="F:metal ion binding"/>
    <property type="evidence" value="ECO:0007669"/>
    <property type="project" value="UniProtKB-KW"/>
</dbReference>
<feature type="domain" description="Peptidase M4 C-terminal" evidence="10">
    <location>
        <begin position="328"/>
        <end position="484"/>
    </location>
</feature>
<feature type="active site" description="Proton donor" evidence="7">
    <location>
        <position position="421"/>
    </location>
</feature>
<keyword evidence="6" id="KW-0482">Metalloprotease</keyword>
<dbReference type="InterPro" id="IPR026444">
    <property type="entry name" value="Secre_tail"/>
</dbReference>
<dbReference type="EMBL" id="FOFB01000016">
    <property type="protein sequence ID" value="SEQ80616.1"/>
    <property type="molecule type" value="Genomic_DNA"/>
</dbReference>
<evidence type="ECO:0000313" key="13">
    <source>
        <dbReference type="Proteomes" id="UP000199021"/>
    </source>
</evidence>
<keyword evidence="8" id="KW-0732">Signal</keyword>
<feature type="signal peptide" evidence="8">
    <location>
        <begin position="1"/>
        <end position="21"/>
    </location>
</feature>
<dbReference type="STRING" id="478744.SAMN05444359_11647"/>
<evidence type="ECO:0000259" key="11">
    <source>
        <dbReference type="Pfam" id="PF18962"/>
    </source>
</evidence>
<dbReference type="InterPro" id="IPR013783">
    <property type="entry name" value="Ig-like_fold"/>
</dbReference>
<dbReference type="Gene3D" id="2.60.40.10">
    <property type="entry name" value="Immunoglobulins"/>
    <property type="match status" value="1"/>
</dbReference>
<dbReference type="InterPro" id="IPR027268">
    <property type="entry name" value="Peptidase_M4/M1_CTD_sf"/>
</dbReference>
<dbReference type="GO" id="GO:0004222">
    <property type="term" value="F:metalloendopeptidase activity"/>
    <property type="evidence" value="ECO:0007669"/>
    <property type="project" value="InterPro"/>
</dbReference>
<dbReference type="InterPro" id="IPR050728">
    <property type="entry name" value="Zinc_Metalloprotease_M4"/>
</dbReference>
<evidence type="ECO:0000256" key="5">
    <source>
        <dbReference type="ARBA" id="ARBA00022833"/>
    </source>
</evidence>
<feature type="domain" description="Secretion system C-terminal sorting" evidence="11">
    <location>
        <begin position="858"/>
        <end position="922"/>
    </location>
</feature>
<keyword evidence="2" id="KW-0645">Protease</keyword>
<evidence type="ECO:0000256" key="4">
    <source>
        <dbReference type="ARBA" id="ARBA00022801"/>
    </source>
</evidence>
<comment type="similarity">
    <text evidence="1">Belongs to the peptidase M4 family.</text>
</comment>
<dbReference type="Pfam" id="PF01447">
    <property type="entry name" value="Peptidase_M4"/>
    <property type="match status" value="1"/>
</dbReference>
<proteinExistence type="inferred from homology"/>
<evidence type="ECO:0000256" key="8">
    <source>
        <dbReference type="SAM" id="SignalP"/>
    </source>
</evidence>
<feature type="domain" description="Peptidase M4" evidence="9">
    <location>
        <begin position="238"/>
        <end position="320"/>
    </location>
</feature>
<sequence length="925" mass="102181">MNKFWLTILLAGSLFSVAAQTATPLPEGAKALLSAGAEWYAETPSVSRIEIPKGTAADANDFLSKYFRALGLAQPQDLRLARISSSLAKHEYYRYDRLHAGHPVLGSQLVLQLSPGGAPRRLLGHLPAVQQFMAPATAPSLPSSSLVMIAKAQLQSDYPQISQWSVADQGQVWASTGPESDRYILTHAFEISEPAGLRAEMVYLDPQSGKIVFRHQLHCTLHRELYKTNSTRFNLLWQEGDTFPGSIDEDGQEVIRATGEIYNLFYRTFGRKGYDGEDGPMLNIINANLFNCPNAFARGNTINLCTGVVGDDIVGHEWTHNYLTSLNGLLFSYESGSIQEAYADIFGEVVDLLNNRGTDDRDDMRRDSCQDNNLRWRIAEDATAFAPYLRDLWNPGCKDLPDTRDSENYFCKPETPRDGIHINSGVISKAFSLLTDGGILNGDTVRPIGMTKALHLFYHAADKYMSPVTDFPALAQFLRLSSQDLRGIDLPILTLEDLPAMASGQMINAFDSLQLERAISATRMADSTLCDLSPRLAQEPPNLCVSSQLPTLNRLFFQDWESGMDGWTLSEAPENPESWQEKPWTITDILPDNRAGRAIFAASTNEGDCRLTFGNGTTMLTSPVIPLSGAAESFTLSFLHYYSLQENMDGGLLELSLNGEDFFPLPATSFLYNGYNGELMRAGLNDNPLAGQQAFHGADANSSTGSWGESQVDLVAAGAKAGDDIQLRWVLGQDGCEGWLGWYVDNISISFCTEASLPVTYLGFTAEGRKDYIELRWQTAQETDNEGFFVERSQEGQLSFASLGFVAGGTGNYSFDDHTAEDGLTYFYRLRQRDLDGQEEYSSVVSAKLLSAASSLSIYPNPAESALFINSNRELTEISLYDASGRRVRRMQGEGKRAVMDLRSLPAGLYWLQAGESVRRVIKRQ</sequence>
<dbReference type="Pfam" id="PF18962">
    <property type="entry name" value="Por_Secre_tail"/>
    <property type="match status" value="1"/>
</dbReference>
<dbReference type="Proteomes" id="UP000199021">
    <property type="component" value="Unassembled WGS sequence"/>
</dbReference>
<dbReference type="InParanoid" id="A0A1H9J1E9"/>
<dbReference type="PRINTS" id="PR00730">
    <property type="entry name" value="THERMOLYSIN"/>
</dbReference>
<organism evidence="12 13">
    <name type="scientific">Neolewinella agarilytica</name>
    <dbReference type="NCBI Taxonomy" id="478744"/>
    <lineage>
        <taxon>Bacteria</taxon>
        <taxon>Pseudomonadati</taxon>
        <taxon>Bacteroidota</taxon>
        <taxon>Saprospiria</taxon>
        <taxon>Saprospirales</taxon>
        <taxon>Lewinellaceae</taxon>
        <taxon>Neolewinella</taxon>
    </lineage>
</organism>
<dbReference type="PANTHER" id="PTHR33794">
    <property type="entry name" value="BACILLOLYSIN"/>
    <property type="match status" value="1"/>
</dbReference>
<evidence type="ECO:0000259" key="10">
    <source>
        <dbReference type="Pfam" id="PF02868"/>
    </source>
</evidence>
<dbReference type="InterPro" id="IPR013856">
    <property type="entry name" value="Peptidase_M4_domain"/>
</dbReference>
<protein>
    <submittedName>
        <fullName evidence="12">Por secretion system C-terminal sorting domain-containing protein</fullName>
    </submittedName>
</protein>
<dbReference type="GO" id="GO:0006508">
    <property type="term" value="P:proteolysis"/>
    <property type="evidence" value="ECO:0007669"/>
    <property type="project" value="UniProtKB-KW"/>
</dbReference>
<accession>A0A1H9J1E9</accession>
<reference evidence="13" key="1">
    <citation type="submission" date="2016-10" db="EMBL/GenBank/DDBJ databases">
        <authorList>
            <person name="Varghese N."/>
            <person name="Submissions S."/>
        </authorList>
    </citation>
    <scope>NUCLEOTIDE SEQUENCE [LARGE SCALE GENOMIC DNA]</scope>
    <source>
        <strain evidence="13">DSM 24740</strain>
    </source>
</reference>
<keyword evidence="13" id="KW-1185">Reference proteome</keyword>
<keyword evidence="4" id="KW-0378">Hydrolase</keyword>
<dbReference type="Gene3D" id="3.10.170.10">
    <property type="match status" value="1"/>
</dbReference>
<keyword evidence="3" id="KW-0479">Metal-binding</keyword>
<feature type="chain" id="PRO_5011657683" evidence="8">
    <location>
        <begin position="22"/>
        <end position="925"/>
    </location>
</feature>
<name>A0A1H9J1E9_9BACT</name>
<dbReference type="Pfam" id="PF02868">
    <property type="entry name" value="Peptidase_M4_C"/>
    <property type="match status" value="1"/>
</dbReference>
<evidence type="ECO:0000256" key="7">
    <source>
        <dbReference type="PIRSR" id="PIRSR623612-1"/>
    </source>
</evidence>